<keyword evidence="2" id="KW-1133">Transmembrane helix</keyword>
<name>A0A7C8PFN6_ORBOL</name>
<keyword evidence="2" id="KW-0472">Membrane</keyword>
<evidence type="ECO:0000256" key="2">
    <source>
        <dbReference type="SAM" id="Phobius"/>
    </source>
</evidence>
<dbReference type="SUPFAM" id="SSF46565">
    <property type="entry name" value="Chaperone J-domain"/>
    <property type="match status" value="1"/>
</dbReference>
<dbReference type="InterPro" id="IPR053025">
    <property type="entry name" value="Mito_ATP_Synthase-Asso"/>
</dbReference>
<feature type="region of interest" description="Disordered" evidence="1">
    <location>
        <begin position="152"/>
        <end position="214"/>
    </location>
</feature>
<sequence>MHAYIRRIHVSLRQNFGIEAEKEIKNHGMAALRFRIRPPSCGFALLHAGKAPTVLNKTLEVDSHHARCIHRYPSPHAQHRNSDYGRQKSLYDTLGLPPFSSPSEIKRKYYELSKLHHPDRNQGDPTANDRFVEISHAYRILSSSVSKASYDSSLKVSHSKSDRRHHGQRGPVGGREAGGLSKRPVSPQGPPPSYYRDRPIKLDDQTSTPRSPRFNWDEKYRQHYIYQERFRKGSGAYKPIGKTNYSDVSDFCLRAVAVGTCILLVGVLGRWLVTEISPDYDDRV</sequence>
<dbReference type="InterPro" id="IPR036869">
    <property type="entry name" value="J_dom_sf"/>
</dbReference>
<dbReference type="Pfam" id="PF00226">
    <property type="entry name" value="DnaJ"/>
    <property type="match status" value="1"/>
</dbReference>
<dbReference type="EMBL" id="SOZJ01000002">
    <property type="protein sequence ID" value="TGJ71731.1"/>
    <property type="molecule type" value="Genomic_DNA"/>
</dbReference>
<evidence type="ECO:0000313" key="3">
    <source>
        <dbReference type="EMBL" id="TGJ71731.1"/>
    </source>
</evidence>
<feature type="transmembrane region" description="Helical" evidence="2">
    <location>
        <begin position="251"/>
        <end position="273"/>
    </location>
</feature>
<accession>A0A7C8PFN6</accession>
<feature type="compositionally biased region" description="Basic residues" evidence="1">
    <location>
        <begin position="157"/>
        <end position="168"/>
    </location>
</feature>
<feature type="compositionally biased region" description="Basic and acidic residues" evidence="1">
    <location>
        <begin position="195"/>
        <end position="204"/>
    </location>
</feature>
<dbReference type="Gene3D" id="1.10.287.110">
    <property type="entry name" value="DnaJ domain"/>
    <property type="match status" value="1"/>
</dbReference>
<proteinExistence type="predicted"/>
<evidence type="ECO:0000313" key="4">
    <source>
        <dbReference type="Proteomes" id="UP000297595"/>
    </source>
</evidence>
<dbReference type="Proteomes" id="UP000297595">
    <property type="component" value="Unassembled WGS sequence"/>
</dbReference>
<reference evidence="3 4" key="1">
    <citation type="submission" date="2019-03" db="EMBL/GenBank/DDBJ databases">
        <title>Nematode-trapping fungi genome.</title>
        <authorList>
            <person name="Vidal-Diez De Ulzurrun G."/>
        </authorList>
    </citation>
    <scope>NUCLEOTIDE SEQUENCE [LARGE SCALE GENOMIC DNA]</scope>
    <source>
        <strain evidence="3 4">TWF154</strain>
    </source>
</reference>
<dbReference type="AlphaFoldDB" id="A0A7C8PFN6"/>
<comment type="caution">
    <text evidence="3">The sequence shown here is derived from an EMBL/GenBank/DDBJ whole genome shotgun (WGS) entry which is preliminary data.</text>
</comment>
<dbReference type="PROSITE" id="PS50076">
    <property type="entry name" value="DNAJ_2"/>
    <property type="match status" value="1"/>
</dbReference>
<dbReference type="PRINTS" id="PR00625">
    <property type="entry name" value="JDOMAIN"/>
</dbReference>
<dbReference type="InterPro" id="IPR001623">
    <property type="entry name" value="DnaJ_domain"/>
</dbReference>
<dbReference type="PANTHER" id="PTHR44873">
    <property type="entry name" value="DNAJ HOMOLOG SUBFAMILY C MEMBER 30, MITOCHONDRIAL"/>
    <property type="match status" value="1"/>
</dbReference>
<dbReference type="PANTHER" id="PTHR44873:SF1">
    <property type="entry name" value="DNAJ HOMOLOG SUBFAMILY C MEMBER 30, MITOCHONDRIAL"/>
    <property type="match status" value="1"/>
</dbReference>
<keyword evidence="2" id="KW-0812">Transmembrane</keyword>
<evidence type="ECO:0000256" key="1">
    <source>
        <dbReference type="SAM" id="MobiDB-lite"/>
    </source>
</evidence>
<protein>
    <submittedName>
        <fullName evidence="3">DNAj domain protein</fullName>
    </submittedName>
</protein>
<dbReference type="CDD" id="cd06257">
    <property type="entry name" value="DnaJ"/>
    <property type="match status" value="1"/>
</dbReference>
<dbReference type="SMART" id="SM00271">
    <property type="entry name" value="DnaJ"/>
    <property type="match status" value="1"/>
</dbReference>
<dbReference type="OrthoDB" id="10250354at2759"/>
<organism evidence="3 4">
    <name type="scientific">Orbilia oligospora</name>
    <name type="common">Nematode-trapping fungus</name>
    <name type="synonym">Arthrobotrys oligospora</name>
    <dbReference type="NCBI Taxonomy" id="2813651"/>
    <lineage>
        <taxon>Eukaryota</taxon>
        <taxon>Fungi</taxon>
        <taxon>Dikarya</taxon>
        <taxon>Ascomycota</taxon>
        <taxon>Pezizomycotina</taxon>
        <taxon>Orbiliomycetes</taxon>
        <taxon>Orbiliales</taxon>
        <taxon>Orbiliaceae</taxon>
        <taxon>Orbilia</taxon>
    </lineage>
</organism>
<gene>
    <name evidence="3" type="primary">DNAJ1</name>
    <name evidence="3" type="ORF">EYR41_003674</name>
</gene>